<comment type="caution">
    <text evidence="2">The sequence shown here is derived from an EMBL/GenBank/DDBJ whole genome shotgun (WGS) entry which is preliminary data.</text>
</comment>
<name>A0ABS5L5I8_9ACTN</name>
<feature type="signal peptide" evidence="1">
    <location>
        <begin position="1"/>
        <end position="24"/>
    </location>
</feature>
<protein>
    <recommendedName>
        <fullName evidence="4">Secreted protein</fullName>
    </recommendedName>
</protein>
<keyword evidence="1" id="KW-0732">Signal</keyword>
<evidence type="ECO:0000313" key="2">
    <source>
        <dbReference type="EMBL" id="MBS2553502.1"/>
    </source>
</evidence>
<accession>A0ABS5L5I8</accession>
<evidence type="ECO:0000256" key="1">
    <source>
        <dbReference type="SAM" id="SignalP"/>
    </source>
</evidence>
<gene>
    <name evidence="2" type="ORF">KGQ19_42280</name>
</gene>
<dbReference type="EMBL" id="JAAFYZ010000259">
    <property type="protein sequence ID" value="MBS2553502.1"/>
    <property type="molecule type" value="Genomic_DNA"/>
</dbReference>
<organism evidence="2 3">
    <name type="scientific">Catenulispora pinistramenti</name>
    <dbReference type="NCBI Taxonomy" id="2705254"/>
    <lineage>
        <taxon>Bacteria</taxon>
        <taxon>Bacillati</taxon>
        <taxon>Actinomycetota</taxon>
        <taxon>Actinomycetes</taxon>
        <taxon>Catenulisporales</taxon>
        <taxon>Catenulisporaceae</taxon>
        <taxon>Catenulispora</taxon>
    </lineage>
</organism>
<proteinExistence type="predicted"/>
<keyword evidence="3" id="KW-1185">Reference proteome</keyword>
<dbReference type="RefSeq" id="WP_212020131.1">
    <property type="nucleotide sequence ID" value="NZ_JAAFYZ010000259.1"/>
</dbReference>
<evidence type="ECO:0000313" key="3">
    <source>
        <dbReference type="Proteomes" id="UP000730482"/>
    </source>
</evidence>
<sequence length="139" mass="13481">MRTRAILTATAAAAATLGSGLASAGTAAATTAPLTTRAPATAPKAVPTPGVLAVENALKVADNWCVAPDVLPTPSHVCDDRGTDGDGVHVLSNMCLVPLSLAGALGSGPPTAAPCPTAAGGPGFELLRNVSVAGVQTTF</sequence>
<evidence type="ECO:0008006" key="4">
    <source>
        <dbReference type="Google" id="ProtNLM"/>
    </source>
</evidence>
<dbReference type="Proteomes" id="UP000730482">
    <property type="component" value="Unassembled WGS sequence"/>
</dbReference>
<reference evidence="2 3" key="1">
    <citation type="submission" date="2020-02" db="EMBL/GenBank/DDBJ databases">
        <title>Acidophilic actinobacteria isolated from forest soil.</title>
        <authorList>
            <person name="Golinska P."/>
        </authorList>
    </citation>
    <scope>NUCLEOTIDE SEQUENCE [LARGE SCALE GENOMIC DNA]</scope>
    <source>
        <strain evidence="2 3">NL8</strain>
    </source>
</reference>
<feature type="chain" id="PRO_5046660457" description="Secreted protein" evidence="1">
    <location>
        <begin position="25"/>
        <end position="139"/>
    </location>
</feature>